<dbReference type="AlphaFoldDB" id="A0A3E4VCZ0"/>
<accession>A0A3E4VCZ0</accession>
<comment type="caution">
    <text evidence="1">The sequence shown here is derived from an EMBL/GenBank/DDBJ whole genome shotgun (WGS) entry which is preliminary data.</text>
</comment>
<name>A0A3E4VCZ0_MEDGN</name>
<reference evidence="1 2" key="1">
    <citation type="submission" date="2018-08" db="EMBL/GenBank/DDBJ databases">
        <title>A genome reference for cultivated species of the human gut microbiota.</title>
        <authorList>
            <person name="Zou Y."/>
            <person name="Xue W."/>
            <person name="Luo G."/>
        </authorList>
    </citation>
    <scope>NUCLEOTIDE SEQUENCE [LARGE SCALE GENOMIC DNA]</scope>
    <source>
        <strain evidence="1 2">TF01-20-2</strain>
    </source>
</reference>
<evidence type="ECO:0000313" key="1">
    <source>
        <dbReference type="EMBL" id="RGM25113.1"/>
    </source>
</evidence>
<proteinExistence type="predicted"/>
<dbReference type="Proteomes" id="UP000260808">
    <property type="component" value="Unassembled WGS sequence"/>
</dbReference>
<protein>
    <recommendedName>
        <fullName evidence="3">Phage late control gene D protein (GPD)</fullName>
    </recommendedName>
</protein>
<organism evidence="1 2">
    <name type="scientific">Mediterraneibacter gnavus</name>
    <name type="common">Ruminococcus gnavus</name>
    <dbReference type="NCBI Taxonomy" id="33038"/>
    <lineage>
        <taxon>Bacteria</taxon>
        <taxon>Bacillati</taxon>
        <taxon>Bacillota</taxon>
        <taxon>Clostridia</taxon>
        <taxon>Lachnospirales</taxon>
        <taxon>Lachnospiraceae</taxon>
        <taxon>Mediterraneibacter</taxon>
    </lineage>
</organism>
<sequence length="428" mass="47117">MAEARRADPDISFNGKSAKKSLEKILEKVEYTDPASGNSDTISIQVYNVDMKFLKGWLPKKGDRITASLSFQNWKAEGANKKLSCGDFLLDEMKMAGGPLTATLGGISMPTNSAIKSTTRTKTWKDVTTKQIAQEVAKRYGLKLVYDGPVYKIKSIEQTDKSDSAFLYDLCKDYGLGMKIYKNKIVIYGKSKYEKKKASKTISRADFIDDDWEYEDTLEGTYTGARTSYKKGKDNKEISIYIGLVSEKAKNARTLKISEQSDSENDARVKAAAKVNLENESATTLSGTIYARPEIVAGICVNVKDLGKADGKYFIDEVKTTVTDSGTTQSIQMHKCQKQLSGDPPPAPKKAAAPAKKGYKVGDIVNYHGGTHYYSSYPGAKGYKARAGKAKITKDPNCKGNGHAHPWHLIHTDSTSNVYGWVDEGTFD</sequence>
<dbReference type="SUPFAM" id="SSF69279">
    <property type="entry name" value="Phage tail proteins"/>
    <property type="match status" value="1"/>
</dbReference>
<dbReference type="EMBL" id="QSSX01000004">
    <property type="protein sequence ID" value="RGM25113.1"/>
    <property type="molecule type" value="Genomic_DNA"/>
</dbReference>
<gene>
    <name evidence="1" type="ORF">DXC31_02565</name>
</gene>
<evidence type="ECO:0000313" key="2">
    <source>
        <dbReference type="Proteomes" id="UP000260808"/>
    </source>
</evidence>
<evidence type="ECO:0008006" key="3">
    <source>
        <dbReference type="Google" id="ProtNLM"/>
    </source>
</evidence>